<sequence length="122" mass="13793">MDSQIVIVDQFVVAMTSIQEAIANLGRRIDGQQAHQTEVALPSVIVPTSTSEDPHARMDRLEQRLRQLRTSDRVVTWDDFDGLLVASLPAKFKMPDIEQYTGIGCHYIHLRIYSDHEGSWTG</sequence>
<organism evidence="1 2">
    <name type="scientific">Vitis vinifera</name>
    <name type="common">Grape</name>
    <dbReference type="NCBI Taxonomy" id="29760"/>
    <lineage>
        <taxon>Eukaryota</taxon>
        <taxon>Viridiplantae</taxon>
        <taxon>Streptophyta</taxon>
        <taxon>Embryophyta</taxon>
        <taxon>Tracheophyta</taxon>
        <taxon>Spermatophyta</taxon>
        <taxon>Magnoliopsida</taxon>
        <taxon>eudicotyledons</taxon>
        <taxon>Gunneridae</taxon>
        <taxon>Pentapetalae</taxon>
        <taxon>rosids</taxon>
        <taxon>Vitales</taxon>
        <taxon>Vitaceae</taxon>
        <taxon>Viteae</taxon>
        <taxon>Vitis</taxon>
    </lineage>
</organism>
<proteinExistence type="predicted"/>
<reference evidence="1 2" key="1">
    <citation type="journal article" date="2018" name="PLoS Genet.">
        <title>Population sequencing reveals clonal diversity and ancestral inbreeding in the grapevine cultivar Chardonnay.</title>
        <authorList>
            <person name="Roach M.J."/>
            <person name="Johnson D.L."/>
            <person name="Bohlmann J."/>
            <person name="van Vuuren H.J."/>
            <person name="Jones S.J."/>
            <person name="Pretorius I.S."/>
            <person name="Schmidt S.A."/>
            <person name="Borneman A.R."/>
        </authorList>
    </citation>
    <scope>NUCLEOTIDE SEQUENCE [LARGE SCALE GENOMIC DNA]</scope>
    <source>
        <strain evidence="2">cv. Chardonnay</strain>
        <tissue evidence="1">Leaf</tissue>
    </source>
</reference>
<gene>
    <name evidence="1" type="ORF">CK203_104969</name>
</gene>
<comment type="caution">
    <text evidence="1">The sequence shown here is derived from an EMBL/GenBank/DDBJ whole genome shotgun (WGS) entry which is preliminary data.</text>
</comment>
<dbReference type="AlphaFoldDB" id="A0A438BQB4"/>
<dbReference type="Proteomes" id="UP000288805">
    <property type="component" value="Unassembled WGS sequence"/>
</dbReference>
<dbReference type="EMBL" id="QGNW01002663">
    <property type="protein sequence ID" value="RVW13154.1"/>
    <property type="molecule type" value="Genomic_DNA"/>
</dbReference>
<evidence type="ECO:0000313" key="1">
    <source>
        <dbReference type="EMBL" id="RVW13154.1"/>
    </source>
</evidence>
<protein>
    <submittedName>
        <fullName evidence="1">Uncharacterized protein</fullName>
    </submittedName>
</protein>
<name>A0A438BQB4_VITVI</name>
<accession>A0A438BQB4</accession>
<evidence type="ECO:0000313" key="2">
    <source>
        <dbReference type="Proteomes" id="UP000288805"/>
    </source>
</evidence>